<sequence length="108" mass="12667">MARAVFNLKSVVHKWRPPFSRTVDSQEVTVGEGQEFDRMERPNEHVFKLIKCDGNKALVEFNHLFTLKGHEHPGNRQIWVGKIEEMNFTYLWGEDGITKSLRLKEIIE</sequence>
<evidence type="ECO:0000313" key="1">
    <source>
        <dbReference type="EMBL" id="MBN2067299.1"/>
    </source>
</evidence>
<name>A0A938YN90_9ARCH</name>
<dbReference type="EMBL" id="JAFGDB010000039">
    <property type="protein sequence ID" value="MBN2067299.1"/>
    <property type="molecule type" value="Genomic_DNA"/>
</dbReference>
<dbReference type="Proteomes" id="UP000809243">
    <property type="component" value="Unassembled WGS sequence"/>
</dbReference>
<reference evidence="1" key="1">
    <citation type="submission" date="2021-01" db="EMBL/GenBank/DDBJ databases">
        <title>Active Sulfur Cycling in an Early Earth Analoge.</title>
        <authorList>
            <person name="Hahn C.R."/>
            <person name="Youssef N.H."/>
            <person name="Elshahed M."/>
        </authorList>
    </citation>
    <scope>NUCLEOTIDE SEQUENCE</scope>
    <source>
        <strain evidence="1">Zod_Metabat.1151</strain>
    </source>
</reference>
<accession>A0A938YN90</accession>
<protein>
    <submittedName>
        <fullName evidence="1">Uncharacterized protein</fullName>
    </submittedName>
</protein>
<gene>
    <name evidence="1" type="ORF">JW744_02430</name>
</gene>
<dbReference type="AlphaFoldDB" id="A0A938YN90"/>
<organism evidence="1 2">
    <name type="scientific">Candidatus Iainarchaeum sp</name>
    <dbReference type="NCBI Taxonomy" id="3101447"/>
    <lineage>
        <taxon>Archaea</taxon>
        <taxon>Candidatus Iainarchaeota</taxon>
        <taxon>Candidatus Iainarchaeia</taxon>
        <taxon>Candidatus Iainarchaeales</taxon>
        <taxon>Candidatus Iainarchaeaceae</taxon>
        <taxon>Candidatus Iainarchaeum</taxon>
    </lineage>
</organism>
<proteinExistence type="predicted"/>
<evidence type="ECO:0000313" key="2">
    <source>
        <dbReference type="Proteomes" id="UP000809243"/>
    </source>
</evidence>
<comment type="caution">
    <text evidence="1">The sequence shown here is derived from an EMBL/GenBank/DDBJ whole genome shotgun (WGS) entry which is preliminary data.</text>
</comment>